<accession>A0A0A9DIJ9</accession>
<sequence>MMSSEAEAGGGGWGATAAGAAGDPEGTLRRNPVRLRLFGKAGLGRRKIGDGVGLGYWGREETRGRGA</sequence>
<evidence type="ECO:0000256" key="1">
    <source>
        <dbReference type="SAM" id="MobiDB-lite"/>
    </source>
</evidence>
<evidence type="ECO:0000313" key="2">
    <source>
        <dbReference type="EMBL" id="JAD86498.1"/>
    </source>
</evidence>
<name>A0A0A9DIJ9_ARUDO</name>
<organism evidence="2">
    <name type="scientific">Arundo donax</name>
    <name type="common">Giant reed</name>
    <name type="synonym">Donax arundinaceus</name>
    <dbReference type="NCBI Taxonomy" id="35708"/>
    <lineage>
        <taxon>Eukaryota</taxon>
        <taxon>Viridiplantae</taxon>
        <taxon>Streptophyta</taxon>
        <taxon>Embryophyta</taxon>
        <taxon>Tracheophyta</taxon>
        <taxon>Spermatophyta</taxon>
        <taxon>Magnoliopsida</taxon>
        <taxon>Liliopsida</taxon>
        <taxon>Poales</taxon>
        <taxon>Poaceae</taxon>
        <taxon>PACMAD clade</taxon>
        <taxon>Arundinoideae</taxon>
        <taxon>Arundineae</taxon>
        <taxon>Arundo</taxon>
    </lineage>
</organism>
<protein>
    <submittedName>
        <fullName evidence="2">Flowering locus D</fullName>
    </submittedName>
</protein>
<dbReference type="AlphaFoldDB" id="A0A0A9DIJ9"/>
<reference evidence="2" key="2">
    <citation type="journal article" date="2015" name="Data Brief">
        <title>Shoot transcriptome of the giant reed, Arundo donax.</title>
        <authorList>
            <person name="Barrero R.A."/>
            <person name="Guerrero F.D."/>
            <person name="Moolhuijzen P."/>
            <person name="Goolsby J.A."/>
            <person name="Tidwell J."/>
            <person name="Bellgard S.E."/>
            <person name="Bellgard M.I."/>
        </authorList>
    </citation>
    <scope>NUCLEOTIDE SEQUENCE</scope>
    <source>
        <tissue evidence="2">Shoot tissue taken approximately 20 cm above the soil surface</tissue>
    </source>
</reference>
<feature type="region of interest" description="Disordered" evidence="1">
    <location>
        <begin position="1"/>
        <end position="28"/>
    </location>
</feature>
<proteinExistence type="predicted"/>
<reference evidence="2" key="1">
    <citation type="submission" date="2014-09" db="EMBL/GenBank/DDBJ databases">
        <authorList>
            <person name="Magalhaes I.L.F."/>
            <person name="Oliveira U."/>
            <person name="Santos F.R."/>
            <person name="Vidigal T.H.D.A."/>
            <person name="Brescovit A.D."/>
            <person name="Santos A.J."/>
        </authorList>
    </citation>
    <scope>NUCLEOTIDE SEQUENCE</scope>
    <source>
        <tissue evidence="2">Shoot tissue taken approximately 20 cm above the soil surface</tissue>
    </source>
</reference>
<dbReference type="EMBL" id="GBRH01211397">
    <property type="protein sequence ID" value="JAD86498.1"/>
    <property type="molecule type" value="Transcribed_RNA"/>
</dbReference>